<reference evidence="4 5" key="1">
    <citation type="submission" date="2021-04" db="EMBL/GenBank/DDBJ databases">
        <authorList>
            <person name="Bliznina A."/>
        </authorList>
    </citation>
    <scope>NUCLEOTIDE SEQUENCE [LARGE SCALE GENOMIC DNA]</scope>
</reference>
<evidence type="ECO:0000256" key="2">
    <source>
        <dbReference type="SAM" id="MobiDB-lite"/>
    </source>
</evidence>
<feature type="transmembrane region" description="Helical" evidence="3">
    <location>
        <begin position="486"/>
        <end position="504"/>
    </location>
</feature>
<dbReference type="EMBL" id="OU015566">
    <property type="protein sequence ID" value="CAG5104257.1"/>
    <property type="molecule type" value="Genomic_DNA"/>
</dbReference>
<feature type="transmembrane region" description="Helical" evidence="3">
    <location>
        <begin position="433"/>
        <end position="454"/>
    </location>
</feature>
<feature type="compositionally biased region" description="Basic residues" evidence="2">
    <location>
        <begin position="275"/>
        <end position="286"/>
    </location>
</feature>
<feature type="region of interest" description="Disordered" evidence="2">
    <location>
        <begin position="110"/>
        <end position="129"/>
    </location>
</feature>
<keyword evidence="3" id="KW-0812">Transmembrane</keyword>
<feature type="coiled-coil region" evidence="1">
    <location>
        <begin position="457"/>
        <end position="484"/>
    </location>
</feature>
<keyword evidence="3" id="KW-1133">Transmembrane helix</keyword>
<feature type="compositionally biased region" description="Basic and acidic residues" evidence="2">
    <location>
        <begin position="309"/>
        <end position="340"/>
    </location>
</feature>
<dbReference type="Proteomes" id="UP001158576">
    <property type="component" value="Chromosome 1"/>
</dbReference>
<evidence type="ECO:0000256" key="1">
    <source>
        <dbReference type="SAM" id="Coils"/>
    </source>
</evidence>
<evidence type="ECO:0000313" key="5">
    <source>
        <dbReference type="Proteomes" id="UP001158576"/>
    </source>
</evidence>
<accession>A0ABN7SRC9</accession>
<proteinExistence type="predicted"/>
<gene>
    <name evidence="4" type="ORF">OKIOD_LOCUS9931</name>
</gene>
<keyword evidence="5" id="KW-1185">Reference proteome</keyword>
<feature type="region of interest" description="Disordered" evidence="2">
    <location>
        <begin position="271"/>
        <end position="293"/>
    </location>
</feature>
<evidence type="ECO:0000256" key="3">
    <source>
        <dbReference type="SAM" id="Phobius"/>
    </source>
</evidence>
<sequence length="508" mass="59404">MSQIEAADTEFFTVTYMKSDPKRKQRGPGNHLKFDLKNTNILVQMSEEIMRTNSGFPMEKLKKFSQGKTDDAEFFTSSYLKNGQKTKFGTPNSVEVEQVNWFRSGLKKPNQVQKAPIIDEEEEESVDSRDRIQKNYYSNFANSSDTDDSRSLIPRARSKSKLGYPISSHGRFKNQRSESNNFQKSARDDAIEAVTQLEPLRIDDPPFDFQKNPNLRISTVSIESEVDLPKFGEEKNLAKQLQSMHGNGFKKQFPHLPPPYVSMRGEFESDYQRDLRKRPSATRKKSFGSDYASDEPLLNFERERNVNADYPKYESLDRKRRSSRDDRDRRSRDRERDRDRNRRRRRERSYSDYETSSDEENDWNDNHSKTANKINTLNSQALNSALIVGNFITVKTEIERLQFCYNHCIDMDSENCFEILREQERSKDFCMLYIRYLKMVLASTSIVLQIIYGMMDISLVVERKEDANDDLTEEEQEIKMDNRRNFTFGLGVVGLFIALVNYVITAFE</sequence>
<name>A0ABN7SRC9_OIKDI</name>
<keyword evidence="1" id="KW-0175">Coiled coil</keyword>
<feature type="region of interest" description="Disordered" evidence="2">
    <location>
        <begin position="309"/>
        <end position="366"/>
    </location>
</feature>
<protein>
    <submittedName>
        <fullName evidence="4">Oidioi.mRNA.OKI2018_I69.chr1.g1166.t1.cds</fullName>
    </submittedName>
</protein>
<keyword evidence="3" id="KW-0472">Membrane</keyword>
<evidence type="ECO:0000313" key="4">
    <source>
        <dbReference type="EMBL" id="CAG5104257.1"/>
    </source>
</evidence>
<organism evidence="4 5">
    <name type="scientific">Oikopleura dioica</name>
    <name type="common">Tunicate</name>
    <dbReference type="NCBI Taxonomy" id="34765"/>
    <lineage>
        <taxon>Eukaryota</taxon>
        <taxon>Metazoa</taxon>
        <taxon>Chordata</taxon>
        <taxon>Tunicata</taxon>
        <taxon>Appendicularia</taxon>
        <taxon>Copelata</taxon>
        <taxon>Oikopleuridae</taxon>
        <taxon>Oikopleura</taxon>
    </lineage>
</organism>
<feature type="region of interest" description="Disordered" evidence="2">
    <location>
        <begin position="139"/>
        <end position="186"/>
    </location>
</feature>